<dbReference type="Proteomes" id="UP000887579">
    <property type="component" value="Unplaced"/>
</dbReference>
<accession>A0AC34GLK5</accession>
<evidence type="ECO:0000313" key="1">
    <source>
        <dbReference type="Proteomes" id="UP000887579"/>
    </source>
</evidence>
<organism evidence="1 2">
    <name type="scientific">Panagrolaimus sp. ES5</name>
    <dbReference type="NCBI Taxonomy" id="591445"/>
    <lineage>
        <taxon>Eukaryota</taxon>
        <taxon>Metazoa</taxon>
        <taxon>Ecdysozoa</taxon>
        <taxon>Nematoda</taxon>
        <taxon>Chromadorea</taxon>
        <taxon>Rhabditida</taxon>
        <taxon>Tylenchina</taxon>
        <taxon>Panagrolaimomorpha</taxon>
        <taxon>Panagrolaimoidea</taxon>
        <taxon>Panagrolaimidae</taxon>
        <taxon>Panagrolaimus</taxon>
    </lineage>
</organism>
<dbReference type="WBParaSite" id="ES5_v2.g30498.t1">
    <property type="protein sequence ID" value="ES5_v2.g30498.t1"/>
    <property type="gene ID" value="ES5_v2.g30498"/>
</dbReference>
<evidence type="ECO:0000313" key="2">
    <source>
        <dbReference type="WBParaSite" id="ES5_v2.g30498.t1"/>
    </source>
</evidence>
<reference evidence="2" key="1">
    <citation type="submission" date="2022-11" db="UniProtKB">
        <authorList>
            <consortium name="WormBaseParasite"/>
        </authorList>
    </citation>
    <scope>IDENTIFICATION</scope>
</reference>
<name>A0AC34GLK5_9BILA</name>
<proteinExistence type="predicted"/>
<protein>
    <submittedName>
        <fullName evidence="2">RABX5 catalytic core helical domain-containing protein</fullName>
    </submittedName>
</protein>
<sequence length="139" mass="16942">MRDENRKRTSYLHYLQQSRLTLLHLKSCLRKLATRIHREEDLTMECLVEVLVRFYLEKNEQFIRNFVIDFQQLYVQDERTDSVDKTLQKLCDKMIDDQIWQGAKEKHLDCARKYLERSLMGYIYHFALYPNGDADQFRD</sequence>